<dbReference type="CTD" id="9817656"/>
<dbReference type="RefSeq" id="XP_053590791.1">
    <property type="nucleotide sequence ID" value="XM_053726597.1"/>
</dbReference>
<gene>
    <name evidence="1" type="ORF">GCK72_008017</name>
</gene>
<dbReference type="InterPro" id="IPR021942">
    <property type="entry name" value="DUF3557"/>
</dbReference>
<dbReference type="PANTHER" id="PTHR31379">
    <property type="entry name" value="F-BOX C PROTEIN-RELATED-RELATED"/>
    <property type="match status" value="1"/>
</dbReference>
<proteinExistence type="predicted"/>
<dbReference type="GeneID" id="9817656"/>
<protein>
    <recommendedName>
        <fullName evidence="3">F-box associated domain-containing protein</fullName>
    </recommendedName>
</protein>
<organism evidence="1 2">
    <name type="scientific">Caenorhabditis remanei</name>
    <name type="common">Caenorhabditis vulgaris</name>
    <dbReference type="NCBI Taxonomy" id="31234"/>
    <lineage>
        <taxon>Eukaryota</taxon>
        <taxon>Metazoa</taxon>
        <taxon>Ecdysozoa</taxon>
        <taxon>Nematoda</taxon>
        <taxon>Chromadorea</taxon>
        <taxon>Rhabditida</taxon>
        <taxon>Rhabditina</taxon>
        <taxon>Rhabditomorpha</taxon>
        <taxon>Rhabditoidea</taxon>
        <taxon>Rhabditidae</taxon>
        <taxon>Peloderinae</taxon>
        <taxon>Caenorhabditis</taxon>
    </lineage>
</organism>
<reference evidence="1 2" key="1">
    <citation type="submission" date="2019-12" db="EMBL/GenBank/DDBJ databases">
        <title>Chromosome-level assembly of the Caenorhabditis remanei genome.</title>
        <authorList>
            <person name="Teterina A.A."/>
            <person name="Willis J.H."/>
            <person name="Phillips P.C."/>
        </authorList>
    </citation>
    <scope>NUCLEOTIDE SEQUENCE [LARGE SCALE GENOMIC DNA]</scope>
    <source>
        <strain evidence="1 2">PX506</strain>
        <tissue evidence="1">Whole organism</tissue>
    </source>
</reference>
<evidence type="ECO:0008006" key="3">
    <source>
        <dbReference type="Google" id="ProtNLM"/>
    </source>
</evidence>
<dbReference type="Proteomes" id="UP000483820">
    <property type="component" value="Chromosome II"/>
</dbReference>
<dbReference type="EMBL" id="WUAV01000002">
    <property type="protein sequence ID" value="KAF1768056.1"/>
    <property type="molecule type" value="Genomic_DNA"/>
</dbReference>
<evidence type="ECO:0000313" key="1">
    <source>
        <dbReference type="EMBL" id="KAF1768056.1"/>
    </source>
</evidence>
<evidence type="ECO:0000313" key="2">
    <source>
        <dbReference type="Proteomes" id="UP000483820"/>
    </source>
</evidence>
<dbReference type="KEGG" id="crq:GCK72_008017"/>
<dbReference type="PANTHER" id="PTHR31379:SF1">
    <property type="entry name" value="F-BOX C PROTEIN-RELATED"/>
    <property type="match status" value="1"/>
</dbReference>
<accession>A0A6A5HN20</accession>
<name>A0A6A5HN20_CAERE</name>
<dbReference type="Pfam" id="PF12078">
    <property type="entry name" value="DUF3557"/>
    <property type="match status" value="1"/>
</dbReference>
<dbReference type="AlphaFoldDB" id="A0A6A5HN20"/>
<comment type="caution">
    <text evidence="1">The sequence shown here is derived from an EMBL/GenBank/DDBJ whole genome shotgun (WGS) entry which is preliminary data.</text>
</comment>
<sequence length="319" mass="36784">MRCVLENLDAMMLLLNLLLLNFKLQLISFRLHITARSPALKRIDRGIPLNIRSIDIEEQYVRRADLLGMNGYKPLVFRIDGDVSIVLDIESLHFAAFGRRVCRREVPFGNTEKYLNYYLGGGRTKVSVDKFSIGLSRITPPVGVQLTINELDNRRSDFRKILPNINPDSFPLKMFAAEFTDAIDFDHQIVHSSKNVVLSMNWYEFTDEALLSLARQFPTKDIQFDCNLWQHDLILNFIKTWIENRKTIGAKSSFLFSSYRCLPSTFDKLLQEFNNMQEVNERSISSFTIPINSQSKIHVYGVDEPKRLVVEVVPTTISV</sequence>